<name>A0AA43GR48_9CYAN</name>
<evidence type="ECO:0000313" key="2">
    <source>
        <dbReference type="EMBL" id="MDH6059766.1"/>
    </source>
</evidence>
<dbReference type="AlphaFoldDB" id="A0AA43GR48"/>
<sequence length="236" mass="26665">MKHKFTKKPKKPSLSWLLKLGKMWQSIPKIAGGLCFMCGVWLIFTTITLVWASHQPVDAFFVLGGSISREIHVAQTIQKYPQVPVLISGGSQPPCLWLIFQREAADLQRVWTENCAISTFENFYYGIPILRQWGVHKVKLVTSESHLPRAKWLGQILLGAHGIWVEPDIIVEEGIPGNHESGWKTGLDVTRSLFWGVLSQVIQPKCSNVTRIADLDMQVWQNRGFHCEYKGGVSSN</sequence>
<feature type="domain" description="DUF218" evidence="1">
    <location>
        <begin position="58"/>
        <end position="155"/>
    </location>
</feature>
<dbReference type="CDD" id="cd06259">
    <property type="entry name" value="YdcF-like"/>
    <property type="match status" value="1"/>
</dbReference>
<keyword evidence="3" id="KW-1185">Reference proteome</keyword>
<organism evidence="2 3">
    <name type="scientific">Chrysosporum bergii ANA360D</name>
    <dbReference type="NCBI Taxonomy" id="617107"/>
    <lineage>
        <taxon>Bacteria</taxon>
        <taxon>Bacillati</taxon>
        <taxon>Cyanobacteriota</taxon>
        <taxon>Cyanophyceae</taxon>
        <taxon>Nostocales</taxon>
        <taxon>Nodulariaceae</taxon>
        <taxon>Chrysosporum</taxon>
    </lineage>
</organism>
<gene>
    <name evidence="2" type="ORF">NWP17_04825</name>
</gene>
<comment type="caution">
    <text evidence="2">The sequence shown here is derived from an EMBL/GenBank/DDBJ whole genome shotgun (WGS) entry which is preliminary data.</text>
</comment>
<dbReference type="InterPro" id="IPR003848">
    <property type="entry name" value="DUF218"/>
</dbReference>
<dbReference type="Proteomes" id="UP001159387">
    <property type="component" value="Unassembled WGS sequence"/>
</dbReference>
<proteinExistence type="predicted"/>
<dbReference type="RefSeq" id="WP_280653778.1">
    <property type="nucleotide sequence ID" value="NZ_JANQDH010000033.1"/>
</dbReference>
<protein>
    <submittedName>
        <fullName evidence="2">YdcF family protein</fullName>
    </submittedName>
</protein>
<dbReference type="EMBL" id="JANQDH010000033">
    <property type="protein sequence ID" value="MDH6059766.1"/>
    <property type="molecule type" value="Genomic_DNA"/>
</dbReference>
<reference evidence="2 3" key="1">
    <citation type="journal article" date="2023" name="J. Phycol.">
        <title>Chrysosporum ovalisporum is synonymous with the true-branching cyanobacterium Umezakia natans (Nostocales/Aphanizomenonaceae).</title>
        <authorList>
            <person name="McGregor G.B."/>
            <person name="Sendall B.C."/>
            <person name="Niiyama Y."/>
            <person name="Tuji A."/>
            <person name="Willis A."/>
        </authorList>
    </citation>
    <scope>NUCLEOTIDE SEQUENCE [LARGE SCALE GENOMIC DNA]</scope>
    <source>
        <strain evidence="2 3">ANA360D</strain>
    </source>
</reference>
<evidence type="ECO:0000313" key="3">
    <source>
        <dbReference type="Proteomes" id="UP001159387"/>
    </source>
</evidence>
<dbReference type="Pfam" id="PF02698">
    <property type="entry name" value="DUF218"/>
    <property type="match status" value="1"/>
</dbReference>
<accession>A0AA43GR48</accession>
<evidence type="ECO:0000259" key="1">
    <source>
        <dbReference type="Pfam" id="PF02698"/>
    </source>
</evidence>